<accession>W9QSY5</accession>
<reference evidence="2" key="1">
    <citation type="submission" date="2013-01" db="EMBL/GenBank/DDBJ databases">
        <title>Draft Genome Sequence of a Mulberry Tree, Morus notabilis C.K. Schneid.</title>
        <authorList>
            <person name="He N."/>
            <person name="Zhao S."/>
        </authorList>
    </citation>
    <scope>NUCLEOTIDE SEQUENCE</scope>
</reference>
<evidence type="ECO:0000313" key="1">
    <source>
        <dbReference type="EMBL" id="EXB37754.1"/>
    </source>
</evidence>
<dbReference type="Proteomes" id="UP000030645">
    <property type="component" value="Unassembled WGS sequence"/>
</dbReference>
<keyword evidence="2" id="KW-1185">Reference proteome</keyword>
<evidence type="ECO:0000313" key="2">
    <source>
        <dbReference type="Proteomes" id="UP000030645"/>
    </source>
</evidence>
<gene>
    <name evidence="1" type="ORF">L484_013792</name>
</gene>
<proteinExistence type="predicted"/>
<protein>
    <submittedName>
        <fullName evidence="1">Uncharacterized protein</fullName>
    </submittedName>
</protein>
<organism evidence="1 2">
    <name type="scientific">Morus notabilis</name>
    <dbReference type="NCBI Taxonomy" id="981085"/>
    <lineage>
        <taxon>Eukaryota</taxon>
        <taxon>Viridiplantae</taxon>
        <taxon>Streptophyta</taxon>
        <taxon>Embryophyta</taxon>
        <taxon>Tracheophyta</taxon>
        <taxon>Spermatophyta</taxon>
        <taxon>Magnoliopsida</taxon>
        <taxon>eudicotyledons</taxon>
        <taxon>Gunneridae</taxon>
        <taxon>Pentapetalae</taxon>
        <taxon>rosids</taxon>
        <taxon>fabids</taxon>
        <taxon>Rosales</taxon>
        <taxon>Moraceae</taxon>
        <taxon>Moreae</taxon>
        <taxon>Morus</taxon>
    </lineage>
</organism>
<dbReference type="EMBL" id="KE343657">
    <property type="protein sequence ID" value="EXB37754.1"/>
    <property type="molecule type" value="Genomic_DNA"/>
</dbReference>
<name>W9QSY5_9ROSA</name>
<sequence>MLGAVKIRFSAMSDFCTLLSRHALAFSLSYNLSCRFAAFLCRFGSDAAEIMPSNIVTLARYLGWGYFEVAVPAGR</sequence>
<dbReference type="AlphaFoldDB" id="W9QSY5"/>